<dbReference type="EMBL" id="MU001511">
    <property type="protein sequence ID" value="KAF2438750.1"/>
    <property type="molecule type" value="Genomic_DNA"/>
</dbReference>
<reference evidence="1" key="1">
    <citation type="journal article" date="2020" name="Stud. Mycol.">
        <title>101 Dothideomycetes genomes: a test case for predicting lifestyles and emergence of pathogens.</title>
        <authorList>
            <person name="Haridas S."/>
            <person name="Albert R."/>
            <person name="Binder M."/>
            <person name="Bloem J."/>
            <person name="Labutti K."/>
            <person name="Salamov A."/>
            <person name="Andreopoulos B."/>
            <person name="Baker S."/>
            <person name="Barry K."/>
            <person name="Bills G."/>
            <person name="Bluhm B."/>
            <person name="Cannon C."/>
            <person name="Castanera R."/>
            <person name="Culley D."/>
            <person name="Daum C."/>
            <person name="Ezra D."/>
            <person name="Gonzalez J."/>
            <person name="Henrissat B."/>
            <person name="Kuo A."/>
            <person name="Liang C."/>
            <person name="Lipzen A."/>
            <person name="Lutzoni F."/>
            <person name="Magnuson J."/>
            <person name="Mondo S."/>
            <person name="Nolan M."/>
            <person name="Ohm R."/>
            <person name="Pangilinan J."/>
            <person name="Park H.-J."/>
            <person name="Ramirez L."/>
            <person name="Alfaro M."/>
            <person name="Sun H."/>
            <person name="Tritt A."/>
            <person name="Yoshinaga Y."/>
            <person name="Zwiers L.-H."/>
            <person name="Turgeon B."/>
            <person name="Goodwin S."/>
            <person name="Spatafora J."/>
            <person name="Crous P."/>
            <person name="Grigoriev I."/>
        </authorList>
    </citation>
    <scope>NUCLEOTIDE SEQUENCE</scope>
    <source>
        <strain evidence="1">CBS 690.94</strain>
    </source>
</reference>
<accession>A0A9P4P7C5</accession>
<dbReference type="Proteomes" id="UP000799764">
    <property type="component" value="Unassembled WGS sequence"/>
</dbReference>
<organism evidence="1 2">
    <name type="scientific">Karstenula rhodostoma CBS 690.94</name>
    <dbReference type="NCBI Taxonomy" id="1392251"/>
    <lineage>
        <taxon>Eukaryota</taxon>
        <taxon>Fungi</taxon>
        <taxon>Dikarya</taxon>
        <taxon>Ascomycota</taxon>
        <taxon>Pezizomycotina</taxon>
        <taxon>Dothideomycetes</taxon>
        <taxon>Pleosporomycetidae</taxon>
        <taxon>Pleosporales</taxon>
        <taxon>Massarineae</taxon>
        <taxon>Didymosphaeriaceae</taxon>
        <taxon>Karstenula</taxon>
    </lineage>
</organism>
<evidence type="ECO:0000313" key="2">
    <source>
        <dbReference type="Proteomes" id="UP000799764"/>
    </source>
</evidence>
<sequence length="101" mass="11102">MPKQSTCACTIGVPRLVGLLRGARADDHGLQSCLPGVLVSRMSWRACGVVEACVSRRETYTSRKSVHTCCVLFASCSCFCRPNHEVKSSEPRNTRMRTPSI</sequence>
<gene>
    <name evidence="1" type="ORF">P171DRAFT_155705</name>
</gene>
<comment type="caution">
    <text evidence="1">The sequence shown here is derived from an EMBL/GenBank/DDBJ whole genome shotgun (WGS) entry which is preliminary data.</text>
</comment>
<protein>
    <submittedName>
        <fullName evidence="1">Uncharacterized protein</fullName>
    </submittedName>
</protein>
<keyword evidence="2" id="KW-1185">Reference proteome</keyword>
<name>A0A9P4P7C5_9PLEO</name>
<proteinExistence type="predicted"/>
<evidence type="ECO:0000313" key="1">
    <source>
        <dbReference type="EMBL" id="KAF2438750.1"/>
    </source>
</evidence>
<dbReference type="AlphaFoldDB" id="A0A9P4P7C5"/>